<dbReference type="GO" id="GO:0001731">
    <property type="term" value="P:formation of translation preinitiation complex"/>
    <property type="evidence" value="ECO:0007669"/>
    <property type="project" value="InterPro"/>
</dbReference>
<dbReference type="InterPro" id="IPR039759">
    <property type="entry name" value="eIF2D_SUI1"/>
</dbReference>
<dbReference type="PROSITE" id="PS51925">
    <property type="entry name" value="SWIB_MDM2"/>
    <property type="match status" value="1"/>
</dbReference>
<comment type="caution">
    <text evidence="5">The sequence shown here is derived from an EMBL/GenBank/DDBJ whole genome shotgun (WGS) entry which is preliminary data.</text>
</comment>
<feature type="region of interest" description="Disordered" evidence="2">
    <location>
        <begin position="414"/>
        <end position="433"/>
    </location>
</feature>
<dbReference type="SUPFAM" id="SSF55159">
    <property type="entry name" value="eIF1-like"/>
    <property type="match status" value="1"/>
</dbReference>
<evidence type="ECO:0000256" key="2">
    <source>
        <dbReference type="SAM" id="MobiDB-lite"/>
    </source>
</evidence>
<dbReference type="InterPro" id="IPR003121">
    <property type="entry name" value="SWIB_MDM2_domain"/>
</dbReference>
<dbReference type="InterPro" id="IPR039757">
    <property type="entry name" value="EIF2D"/>
</dbReference>
<dbReference type="CDD" id="cd21156">
    <property type="entry name" value="PUA_eIF2d-like"/>
    <property type="match status" value="1"/>
</dbReference>
<evidence type="ECO:0000259" key="4">
    <source>
        <dbReference type="PROSITE" id="PS51925"/>
    </source>
</evidence>
<dbReference type="CDD" id="cd11608">
    <property type="entry name" value="eIF2D_C"/>
    <property type="match status" value="1"/>
</dbReference>
<protein>
    <submittedName>
        <fullName evidence="5">Uncharacterized protein</fullName>
    </submittedName>
</protein>
<dbReference type="GO" id="GO:0003743">
    <property type="term" value="F:translation initiation factor activity"/>
    <property type="evidence" value="ECO:0007669"/>
    <property type="project" value="InterPro"/>
</dbReference>
<dbReference type="Pfam" id="PF17832">
    <property type="entry name" value="Pre-PUA"/>
    <property type="match status" value="1"/>
</dbReference>
<dbReference type="InterPro" id="IPR058886">
    <property type="entry name" value="SWIB_eIF2D"/>
</dbReference>
<dbReference type="InterPro" id="IPR041366">
    <property type="entry name" value="Pre-PUA"/>
</dbReference>
<dbReference type="PROSITE" id="PS50296">
    <property type="entry name" value="SUI1"/>
    <property type="match status" value="1"/>
</dbReference>
<accession>A0A4U0TTM9</accession>
<comment type="similarity">
    <text evidence="1">Belongs to the eIF2D family.</text>
</comment>
<dbReference type="SUPFAM" id="SSF88697">
    <property type="entry name" value="PUA domain-like"/>
    <property type="match status" value="1"/>
</dbReference>
<feature type="region of interest" description="Disordered" evidence="2">
    <location>
        <begin position="1"/>
        <end position="20"/>
    </location>
</feature>
<name>A0A4U0TTM9_9PEZI</name>
<dbReference type="InterPro" id="IPR036877">
    <property type="entry name" value="SUI1_dom_sf"/>
</dbReference>
<dbReference type="InterPro" id="IPR036885">
    <property type="entry name" value="SWIB_MDM2_dom_sf"/>
</dbReference>
<sequence>MFKKKPTIKPAAPLRSSDRRKLADQIIQDYRLKQPEPADLTPEQKAEATAAHTSLRNALLPDNLQAAKFTTTHGPELKKLNGTVYIGSHDGEETRILWFQVEGRMYPSVYTLWKNPGMVPLLHTPEIVIKKLQGGADLMTPGLAGGPPFPPGATKGAVTAIASTSKPSVPVAVGVCAIHVSALEQVQGQKGHAVENMHWCGDELWSYSPNERPSRQVPEEIEGWAKVLESSGLAEQVGEMSVEDEEDAGGVLLNGSNKSSAADGPTNAPGATPDGSTESGTKAEALDRADAPQLNQKELDNTFRQAFIYGIYHYKTTQPDAPSHGLVFPLSQSSVMSTLIQPFLPAFTPEQSQQMQIKNTSWKNVKKFIKTMDKDKIIKSKEKDRHETVVLDVDFDDQAILDFKPYRLPKKETMGGTALGRGEKATDSIDTGDDSVGQRLQVLSYYRPTSKLQPLFEAGQAGNKQLFTPPEVRELINTYIEQESLLSPTNKRLVKLDPLLGNTVFDGSGALDKEVLAKGTVPRDALIDRVLSAMNKSYAILRNNADPSTIKAKSGAPPKVHITLETRSGNKTVTKISGLEAYYISPRPLADELRKACAGSTSVEPLAGAAKKNEREVMEVMIQGPQKDAVVKALERRGVSARWVEFLDKTKGKKK</sequence>
<evidence type="ECO:0000313" key="5">
    <source>
        <dbReference type="EMBL" id="TKA25534.1"/>
    </source>
</evidence>
<dbReference type="InterPro" id="IPR048248">
    <property type="entry name" value="PUA_eIF2d-like"/>
</dbReference>
<dbReference type="Pfam" id="PF25304">
    <property type="entry name" value="WHD_eIF2D"/>
    <property type="match status" value="1"/>
</dbReference>
<feature type="region of interest" description="Disordered" evidence="2">
    <location>
        <begin position="235"/>
        <end position="296"/>
    </location>
</feature>
<gene>
    <name evidence="5" type="ORF">B0A50_05395</name>
</gene>
<dbReference type="Pfam" id="PF01253">
    <property type="entry name" value="SUI1"/>
    <property type="match status" value="1"/>
</dbReference>
<evidence type="ECO:0000259" key="3">
    <source>
        <dbReference type="PROSITE" id="PS50296"/>
    </source>
</evidence>
<evidence type="ECO:0000313" key="6">
    <source>
        <dbReference type="Proteomes" id="UP000308549"/>
    </source>
</evidence>
<dbReference type="Gene3D" id="3.10.400.20">
    <property type="match status" value="1"/>
</dbReference>
<feature type="domain" description="DM2" evidence="4">
    <location>
        <begin position="444"/>
        <end position="533"/>
    </location>
</feature>
<dbReference type="Gene3D" id="3.30.780.10">
    <property type="entry name" value="SUI1-like domain"/>
    <property type="match status" value="1"/>
</dbReference>
<dbReference type="Pfam" id="PF26291">
    <property type="entry name" value="SWIB_eIF2D"/>
    <property type="match status" value="1"/>
</dbReference>
<feature type="domain" description="SUI1" evidence="3">
    <location>
        <begin position="560"/>
        <end position="638"/>
    </location>
</feature>
<dbReference type="FunFam" id="3.30.780.10:FF:000008">
    <property type="entry name" value="eukaryotic translation initiation factor 2D"/>
    <property type="match status" value="1"/>
</dbReference>
<dbReference type="InterPro" id="IPR001950">
    <property type="entry name" value="SUI1"/>
</dbReference>
<reference evidence="5 6" key="1">
    <citation type="submission" date="2017-03" db="EMBL/GenBank/DDBJ databases">
        <title>Genomes of endolithic fungi from Antarctica.</title>
        <authorList>
            <person name="Coleine C."/>
            <person name="Masonjones S."/>
            <person name="Stajich J.E."/>
        </authorList>
    </citation>
    <scope>NUCLEOTIDE SEQUENCE [LARGE SCALE GENOMIC DNA]</scope>
    <source>
        <strain evidence="5 6">CCFEE 6315</strain>
    </source>
</reference>
<dbReference type="SUPFAM" id="SSF47592">
    <property type="entry name" value="SWIB/MDM2 domain"/>
    <property type="match status" value="1"/>
</dbReference>
<organism evidence="5 6">
    <name type="scientific">Salinomyces thailandicus</name>
    <dbReference type="NCBI Taxonomy" id="706561"/>
    <lineage>
        <taxon>Eukaryota</taxon>
        <taxon>Fungi</taxon>
        <taxon>Dikarya</taxon>
        <taxon>Ascomycota</taxon>
        <taxon>Pezizomycotina</taxon>
        <taxon>Dothideomycetes</taxon>
        <taxon>Dothideomycetidae</taxon>
        <taxon>Mycosphaerellales</taxon>
        <taxon>Teratosphaeriaceae</taxon>
        <taxon>Salinomyces</taxon>
    </lineage>
</organism>
<dbReference type="PROSITE" id="PS50890">
    <property type="entry name" value="PUA"/>
    <property type="match status" value="1"/>
</dbReference>
<dbReference type="InterPro" id="IPR015947">
    <property type="entry name" value="PUA-like_sf"/>
</dbReference>
<dbReference type="EMBL" id="NAJL01000034">
    <property type="protein sequence ID" value="TKA25534.1"/>
    <property type="molecule type" value="Genomic_DNA"/>
</dbReference>
<dbReference type="Pfam" id="PF26292">
    <property type="entry name" value="PUA_elF2D"/>
    <property type="match status" value="1"/>
</dbReference>
<dbReference type="InterPro" id="IPR057429">
    <property type="entry name" value="WH_eIF2D"/>
</dbReference>
<dbReference type="OrthoDB" id="199771at2759"/>
<dbReference type="PANTHER" id="PTHR12217">
    <property type="entry name" value="EUKARYOTIC TRANSLATION INITIATION FACTOR 2D"/>
    <property type="match status" value="1"/>
</dbReference>
<proteinExistence type="inferred from homology"/>
<keyword evidence="6" id="KW-1185">Reference proteome</keyword>
<evidence type="ECO:0000256" key="1">
    <source>
        <dbReference type="ARBA" id="ARBA00010359"/>
    </source>
</evidence>
<dbReference type="Proteomes" id="UP000308549">
    <property type="component" value="Unassembled WGS sequence"/>
</dbReference>
<dbReference type="AlphaFoldDB" id="A0A4U0TTM9"/>
<dbReference type="PANTHER" id="PTHR12217:SF4">
    <property type="entry name" value="EUKARYOTIC TRANSLATION INITIATION FACTOR 2D"/>
    <property type="match status" value="1"/>
</dbReference>